<dbReference type="EMBL" id="MDYQ01000055">
    <property type="protein sequence ID" value="PRP84854.1"/>
    <property type="molecule type" value="Genomic_DNA"/>
</dbReference>
<name>A0A2P6NLL9_9EUKA</name>
<proteinExistence type="predicted"/>
<reference evidence="2 3" key="1">
    <citation type="journal article" date="2018" name="Genome Biol. Evol.">
        <title>Multiple Roots of Fruiting Body Formation in Amoebozoa.</title>
        <authorList>
            <person name="Hillmann F."/>
            <person name="Forbes G."/>
            <person name="Novohradska S."/>
            <person name="Ferling I."/>
            <person name="Riege K."/>
            <person name="Groth M."/>
            <person name="Westermann M."/>
            <person name="Marz M."/>
            <person name="Spaller T."/>
            <person name="Winckler T."/>
            <person name="Schaap P."/>
            <person name="Glockner G."/>
        </authorList>
    </citation>
    <scope>NUCLEOTIDE SEQUENCE [LARGE SCALE GENOMIC DNA]</scope>
    <source>
        <strain evidence="2 3">Jena</strain>
    </source>
</reference>
<evidence type="ECO:0000313" key="2">
    <source>
        <dbReference type="EMBL" id="PRP84854.1"/>
    </source>
</evidence>
<dbReference type="AlphaFoldDB" id="A0A2P6NLL9"/>
<organism evidence="2 3">
    <name type="scientific">Planoprotostelium fungivorum</name>
    <dbReference type="NCBI Taxonomy" id="1890364"/>
    <lineage>
        <taxon>Eukaryota</taxon>
        <taxon>Amoebozoa</taxon>
        <taxon>Evosea</taxon>
        <taxon>Variosea</taxon>
        <taxon>Cavosteliida</taxon>
        <taxon>Cavosteliaceae</taxon>
        <taxon>Planoprotostelium</taxon>
    </lineage>
</organism>
<feature type="compositionally biased region" description="Basic and acidic residues" evidence="1">
    <location>
        <begin position="195"/>
        <end position="215"/>
    </location>
</feature>
<feature type="region of interest" description="Disordered" evidence="1">
    <location>
        <begin position="100"/>
        <end position="215"/>
    </location>
</feature>
<comment type="caution">
    <text evidence="2">The sequence shown here is derived from an EMBL/GenBank/DDBJ whole genome shotgun (WGS) entry which is preliminary data.</text>
</comment>
<sequence>MNSPWGHAKPRHLKSPLTSLPPVKFPEGLPSRSTHDRFIRDSGSAVTSSLLKQQYATTSSQHTHKPTHKEESIMDLRASGINFNLSDALSSFIREKGMSVSITTSNQSPSPRMEESSVDDCLEKLRKHNKDMARERATSPISIVSSTPSALLSTTLSAETSPETSPSPSTFIQSSSPSTSNGKGSILKRSGTYEIGRKSPPELQKRVRLEEPEQM</sequence>
<feature type="region of interest" description="Disordered" evidence="1">
    <location>
        <begin position="1"/>
        <end position="37"/>
    </location>
</feature>
<evidence type="ECO:0000256" key="1">
    <source>
        <dbReference type="SAM" id="MobiDB-lite"/>
    </source>
</evidence>
<gene>
    <name evidence="2" type="ORF">PROFUN_07508</name>
</gene>
<dbReference type="InParanoid" id="A0A2P6NLL9"/>
<protein>
    <submittedName>
        <fullName evidence="2">Uncharacterized protein</fullName>
    </submittedName>
</protein>
<evidence type="ECO:0000313" key="3">
    <source>
        <dbReference type="Proteomes" id="UP000241769"/>
    </source>
</evidence>
<feature type="compositionally biased region" description="Polar residues" evidence="1">
    <location>
        <begin position="100"/>
        <end position="110"/>
    </location>
</feature>
<keyword evidence="3" id="KW-1185">Reference proteome</keyword>
<accession>A0A2P6NLL9</accession>
<dbReference type="Proteomes" id="UP000241769">
    <property type="component" value="Unassembled WGS sequence"/>
</dbReference>
<feature type="compositionally biased region" description="Low complexity" evidence="1">
    <location>
        <begin position="138"/>
        <end position="185"/>
    </location>
</feature>